<dbReference type="Proteomes" id="UP000007978">
    <property type="component" value="Unassembled WGS sequence"/>
</dbReference>
<dbReference type="HOGENOM" id="CLU_3416400_0_0_1"/>
<accession>K3VXA4</accession>
<dbReference type="AlphaFoldDB" id="K3VXA4"/>
<dbReference type="GeneID" id="20369884"/>
<proteinExistence type="predicted"/>
<evidence type="ECO:0000313" key="1">
    <source>
        <dbReference type="EMBL" id="EKJ68555.1"/>
    </source>
</evidence>
<evidence type="ECO:0000313" key="2">
    <source>
        <dbReference type="Proteomes" id="UP000007978"/>
    </source>
</evidence>
<organism evidence="1 2">
    <name type="scientific">Fusarium pseudograminearum (strain CS3096)</name>
    <name type="common">Wheat and barley crown-rot fungus</name>
    <dbReference type="NCBI Taxonomy" id="1028729"/>
    <lineage>
        <taxon>Eukaryota</taxon>
        <taxon>Fungi</taxon>
        <taxon>Dikarya</taxon>
        <taxon>Ascomycota</taxon>
        <taxon>Pezizomycotina</taxon>
        <taxon>Sordariomycetes</taxon>
        <taxon>Hypocreomycetidae</taxon>
        <taxon>Hypocreales</taxon>
        <taxon>Nectriaceae</taxon>
        <taxon>Fusarium</taxon>
    </lineage>
</organism>
<comment type="caution">
    <text evidence="1">The sequence shown here is derived from an EMBL/GenBank/DDBJ whole genome shotgun (WGS) entry which is preliminary data.</text>
</comment>
<reference evidence="1 2" key="1">
    <citation type="journal article" date="2012" name="PLoS Pathog.">
        <title>Comparative pathogenomics reveals horizontally acquired novel virulence genes in fungi infecting cereal hosts.</title>
        <authorList>
            <person name="Gardiner D.M."/>
            <person name="McDonald M.C."/>
            <person name="Covarelli L."/>
            <person name="Solomon P.S."/>
            <person name="Rusu A.G."/>
            <person name="Marshall M."/>
            <person name="Kazan K."/>
            <person name="Chakraborty S."/>
            <person name="McDonald B.A."/>
            <person name="Manners J.M."/>
        </authorList>
    </citation>
    <scope>NUCLEOTIDE SEQUENCE [LARGE SCALE GENOMIC DNA]</scope>
    <source>
        <strain evidence="1 2">CS3096</strain>
    </source>
</reference>
<feature type="non-terminal residue" evidence="1">
    <location>
        <position position="1"/>
    </location>
</feature>
<gene>
    <name evidence="1" type="ORF">FPSE_11267</name>
</gene>
<sequence>ILIPRIYRGSKEYKEYSLKIIKKRLLI</sequence>
<dbReference type="RefSeq" id="XP_061844422.1">
    <property type="nucleotide sequence ID" value="XM_061988465.1"/>
</dbReference>
<name>K3VXA4_FUSPC</name>
<keyword evidence="2" id="KW-1185">Reference proteome</keyword>
<dbReference type="EMBL" id="AFNW01000455">
    <property type="protein sequence ID" value="EKJ68555.1"/>
    <property type="molecule type" value="Genomic_DNA"/>
</dbReference>
<protein>
    <submittedName>
        <fullName evidence="1">Uncharacterized protein</fullName>
    </submittedName>
</protein>